<reference evidence="1" key="1">
    <citation type="journal article" date="2012" name="Proc. Natl. Acad. Sci. U.S.A.">
        <title>Antigenic diversity is generated by distinct evolutionary mechanisms in African trypanosome species.</title>
        <authorList>
            <person name="Jackson A.P."/>
            <person name="Berry A."/>
            <person name="Aslett M."/>
            <person name="Allison H.C."/>
            <person name="Burton P."/>
            <person name="Vavrova-Anderson J."/>
            <person name="Brown R."/>
            <person name="Browne H."/>
            <person name="Corton N."/>
            <person name="Hauser H."/>
            <person name="Gamble J."/>
            <person name="Gilderthorp R."/>
            <person name="Marcello L."/>
            <person name="McQuillan J."/>
            <person name="Otto T.D."/>
            <person name="Quail M.A."/>
            <person name="Sanders M.J."/>
            <person name="van Tonder A."/>
            <person name="Ginger M.L."/>
            <person name="Field M.C."/>
            <person name="Barry J.D."/>
            <person name="Hertz-Fowler C."/>
            <person name="Berriman M."/>
        </authorList>
    </citation>
    <scope>NUCLEOTIDE SEQUENCE</scope>
    <source>
        <strain evidence="1">Y486</strain>
    </source>
</reference>
<dbReference type="EMBL" id="HE573019">
    <property type="protein sequence ID" value="CCC46943.1"/>
    <property type="molecule type" value="Genomic_DNA"/>
</dbReference>
<sequence length="112" mass="13169">MTEQCFLFLHNYLTVQVIRLSQAYDYLNFLLWAYKVHIMSLSSSFLPICACICLRFHHSAHILPPFSVTLFVVYCYNCLGRDSQRRLKDSHCPCHPCRLQRRVLLMLLLGCL</sequence>
<gene>
    <name evidence="1" type="ORF">TVY486_0301330</name>
</gene>
<protein>
    <submittedName>
        <fullName evidence="1">Uncharacterized protein</fullName>
    </submittedName>
</protein>
<organism evidence="1">
    <name type="scientific">Trypanosoma vivax (strain Y486)</name>
    <dbReference type="NCBI Taxonomy" id="1055687"/>
    <lineage>
        <taxon>Eukaryota</taxon>
        <taxon>Discoba</taxon>
        <taxon>Euglenozoa</taxon>
        <taxon>Kinetoplastea</taxon>
        <taxon>Metakinetoplastina</taxon>
        <taxon>Trypanosomatida</taxon>
        <taxon>Trypanosomatidae</taxon>
        <taxon>Trypanosoma</taxon>
        <taxon>Duttonella</taxon>
    </lineage>
</organism>
<accession>G0TSL6</accession>
<evidence type="ECO:0000313" key="1">
    <source>
        <dbReference type="EMBL" id="CCC46943.1"/>
    </source>
</evidence>
<dbReference type="AlphaFoldDB" id="G0TSL6"/>
<proteinExistence type="predicted"/>
<dbReference type="VEuPathDB" id="TriTrypDB:TvY486_0301330"/>
<name>G0TSL6_TRYVY</name>